<dbReference type="SUPFAM" id="SSF56112">
    <property type="entry name" value="Protein kinase-like (PK-like)"/>
    <property type="match status" value="1"/>
</dbReference>
<feature type="domain" description="Protein kinase" evidence="13">
    <location>
        <begin position="381"/>
        <end position="647"/>
    </location>
</feature>
<evidence type="ECO:0000256" key="8">
    <source>
        <dbReference type="ARBA" id="ARBA00023136"/>
    </source>
</evidence>
<dbReference type="Proteomes" id="UP001497516">
    <property type="component" value="Chromosome 2"/>
</dbReference>
<keyword evidence="8 12" id="KW-0472">Membrane</keyword>
<proteinExistence type="inferred from homology"/>
<sequence length="675" mass="74470">MDDPGGWKTSFHLFFSRMVFMLMVMASLSLFHQNLTPSFALNPQGMALLRFRKKVESDPFGALSSWNRNDPDSFCSWFGIHCSASGQVVSLHLQDLCLRGTLAPELQMLTHLKSLILRNNSFIGNIPREIAELNALEVLDLGYNNFSGPFPSEYFANNLSLTTLLLDNNKLLDGISPEFDKLRMVSNIQADEIQCRTAAHDRKTVQDGAHRMLLQFRNTPLTSAPSQPPSSPSPAPSGSPFSAPSFPPSSSPSPSPSFSPAGSPSGGLPLPPTSASIAPSSSDPPATVFARPNEGPGSTATERSRNNGRRSRERHHRAPIVAGIVGGSLFLLFSAIGLTFFRSNKVVTVRPWATGLSGQLQRAFVTGVPKLKRLELQAACEDFSNIIGTFADGTVYKGTLSTGVEIAVTSVGVSSKKDWSKNLEAQFRKKIETLSKVNHKNFVNLIGFCEEDEPFTRMMVFEYAPNGTLFEHLHIKEAEHLDWGTRLRIAMGMAYCLEHMHQLTPPIYHESLRSSSIYLTEDYAGKISDFSFWNDVTAAKMMGTTEAIELLESPPADAESNVYSFGMVLLEMITGRIPYASADGSLIDWASNHLRADQPVGKMVDPTLKAFQHDELVKLVEVIRNCIEPDVKLRPTMREVAERLKEITCLDVDRATPRLSPLWWAELEIMSTDGS</sequence>
<evidence type="ECO:0000256" key="3">
    <source>
        <dbReference type="ARBA" id="ARBA00022614"/>
    </source>
</evidence>
<evidence type="ECO:0000256" key="10">
    <source>
        <dbReference type="ARBA" id="ARBA00046288"/>
    </source>
</evidence>
<feature type="transmembrane region" description="Helical" evidence="12">
    <location>
        <begin position="318"/>
        <end position="341"/>
    </location>
</feature>
<dbReference type="EMBL" id="OZ034815">
    <property type="protein sequence ID" value="CAL1368927.1"/>
    <property type="molecule type" value="Genomic_DNA"/>
</dbReference>
<protein>
    <recommendedName>
        <fullName evidence="13">Protein kinase domain-containing protein</fullName>
    </recommendedName>
</protein>
<dbReference type="FunFam" id="3.80.10.10:FF:000400">
    <property type="entry name" value="Nuclear pore complex protein NUP107"/>
    <property type="match status" value="1"/>
</dbReference>
<dbReference type="GO" id="GO:0005524">
    <property type="term" value="F:ATP binding"/>
    <property type="evidence" value="ECO:0007669"/>
    <property type="project" value="InterPro"/>
</dbReference>
<evidence type="ECO:0000256" key="12">
    <source>
        <dbReference type="SAM" id="Phobius"/>
    </source>
</evidence>
<dbReference type="PROSITE" id="PS50011">
    <property type="entry name" value="PROTEIN_KINASE_DOM"/>
    <property type="match status" value="1"/>
</dbReference>
<dbReference type="GO" id="GO:0004672">
    <property type="term" value="F:protein kinase activity"/>
    <property type="evidence" value="ECO:0007669"/>
    <property type="project" value="InterPro"/>
</dbReference>
<dbReference type="InterPro" id="IPR032675">
    <property type="entry name" value="LRR_dom_sf"/>
</dbReference>
<keyword evidence="4 12" id="KW-0812">Transmembrane</keyword>
<evidence type="ECO:0000256" key="11">
    <source>
        <dbReference type="SAM" id="MobiDB-lite"/>
    </source>
</evidence>
<evidence type="ECO:0000256" key="7">
    <source>
        <dbReference type="ARBA" id="ARBA00022989"/>
    </source>
</evidence>
<dbReference type="FunFam" id="3.30.200.20:FF:000489">
    <property type="entry name" value="Inactive receptor-like serine/threonine-protein kinase"/>
    <property type="match status" value="1"/>
</dbReference>
<comment type="subcellular location">
    <subcellularLocation>
        <location evidence="10">Endomembrane system</location>
        <topology evidence="10">Single-pass type I membrane protein</topology>
    </subcellularLocation>
    <subcellularLocation>
        <location evidence="1">Secreted</location>
        <location evidence="1">Cell wall</location>
    </subcellularLocation>
</comment>
<evidence type="ECO:0000313" key="14">
    <source>
        <dbReference type="EMBL" id="CAL1368927.1"/>
    </source>
</evidence>
<keyword evidence="2" id="KW-0964">Secreted</keyword>
<feature type="compositionally biased region" description="Low complexity" evidence="11">
    <location>
        <begin position="258"/>
        <end position="286"/>
    </location>
</feature>
<dbReference type="InterPro" id="IPR001245">
    <property type="entry name" value="Ser-Thr/Tyr_kinase_cat_dom"/>
</dbReference>
<dbReference type="Gene3D" id="3.80.10.10">
    <property type="entry name" value="Ribonuclease Inhibitor"/>
    <property type="match status" value="1"/>
</dbReference>
<evidence type="ECO:0000256" key="6">
    <source>
        <dbReference type="ARBA" id="ARBA00022737"/>
    </source>
</evidence>
<evidence type="ECO:0000256" key="2">
    <source>
        <dbReference type="ARBA" id="ARBA00022512"/>
    </source>
</evidence>
<dbReference type="Gene3D" id="3.30.200.20">
    <property type="entry name" value="Phosphorylase Kinase, domain 1"/>
    <property type="match status" value="1"/>
</dbReference>
<dbReference type="PANTHER" id="PTHR46084">
    <property type="entry name" value="PROTEIN MALE DISCOVERER 2"/>
    <property type="match status" value="1"/>
</dbReference>
<dbReference type="AlphaFoldDB" id="A0AAV2D703"/>
<evidence type="ECO:0000313" key="15">
    <source>
        <dbReference type="Proteomes" id="UP001497516"/>
    </source>
</evidence>
<dbReference type="SUPFAM" id="SSF52058">
    <property type="entry name" value="L domain-like"/>
    <property type="match status" value="1"/>
</dbReference>
<evidence type="ECO:0000256" key="5">
    <source>
        <dbReference type="ARBA" id="ARBA00022729"/>
    </source>
</evidence>
<dbReference type="GO" id="GO:0012505">
    <property type="term" value="C:endomembrane system"/>
    <property type="evidence" value="ECO:0007669"/>
    <property type="project" value="UniProtKB-SubCell"/>
</dbReference>
<comment type="similarity">
    <text evidence="9">Belongs to the polygalacturonase-inhibiting protein family.</text>
</comment>
<feature type="compositionally biased region" description="Pro residues" evidence="11">
    <location>
        <begin position="226"/>
        <end position="237"/>
    </location>
</feature>
<dbReference type="InterPro" id="IPR000719">
    <property type="entry name" value="Prot_kinase_dom"/>
</dbReference>
<dbReference type="Pfam" id="PF07714">
    <property type="entry name" value="PK_Tyr_Ser-Thr"/>
    <property type="match status" value="1"/>
</dbReference>
<name>A0AAV2D703_9ROSI</name>
<dbReference type="Gene3D" id="1.10.510.10">
    <property type="entry name" value="Transferase(Phosphotransferase) domain 1"/>
    <property type="match status" value="1"/>
</dbReference>
<keyword evidence="6" id="KW-0677">Repeat</keyword>
<dbReference type="PANTHER" id="PTHR46084:SF14">
    <property type="entry name" value="PROTEIN KINASE DOMAIN-CONTAINING PROTEIN"/>
    <property type="match status" value="1"/>
</dbReference>
<reference evidence="14 15" key="1">
    <citation type="submission" date="2024-04" db="EMBL/GenBank/DDBJ databases">
        <authorList>
            <person name="Fracassetti M."/>
        </authorList>
    </citation>
    <scope>NUCLEOTIDE SEQUENCE [LARGE SCALE GENOMIC DNA]</scope>
</reference>
<dbReference type="Pfam" id="PF13855">
    <property type="entry name" value="LRR_8"/>
    <property type="match status" value="1"/>
</dbReference>
<feature type="region of interest" description="Disordered" evidence="11">
    <location>
        <begin position="220"/>
        <end position="315"/>
    </location>
</feature>
<dbReference type="InterPro" id="IPR011009">
    <property type="entry name" value="Kinase-like_dom_sf"/>
</dbReference>
<evidence type="ECO:0000259" key="13">
    <source>
        <dbReference type="PROSITE" id="PS50011"/>
    </source>
</evidence>
<dbReference type="Pfam" id="PF08263">
    <property type="entry name" value="LRRNT_2"/>
    <property type="match status" value="1"/>
</dbReference>
<accession>A0AAV2D703</accession>
<dbReference type="InterPro" id="IPR001611">
    <property type="entry name" value="Leu-rich_rpt"/>
</dbReference>
<keyword evidence="3" id="KW-0433">Leucine-rich repeat</keyword>
<organism evidence="14 15">
    <name type="scientific">Linum trigynum</name>
    <dbReference type="NCBI Taxonomy" id="586398"/>
    <lineage>
        <taxon>Eukaryota</taxon>
        <taxon>Viridiplantae</taxon>
        <taxon>Streptophyta</taxon>
        <taxon>Embryophyta</taxon>
        <taxon>Tracheophyta</taxon>
        <taxon>Spermatophyta</taxon>
        <taxon>Magnoliopsida</taxon>
        <taxon>eudicotyledons</taxon>
        <taxon>Gunneridae</taxon>
        <taxon>Pentapetalae</taxon>
        <taxon>rosids</taxon>
        <taxon>fabids</taxon>
        <taxon>Malpighiales</taxon>
        <taxon>Linaceae</taxon>
        <taxon>Linum</taxon>
    </lineage>
</organism>
<evidence type="ECO:0000256" key="1">
    <source>
        <dbReference type="ARBA" id="ARBA00004191"/>
    </source>
</evidence>
<keyword evidence="5" id="KW-0732">Signal</keyword>
<keyword evidence="15" id="KW-1185">Reference proteome</keyword>
<evidence type="ECO:0000256" key="9">
    <source>
        <dbReference type="ARBA" id="ARBA00038043"/>
    </source>
</evidence>
<feature type="compositionally biased region" description="Pro residues" evidence="11">
    <location>
        <begin position="245"/>
        <end position="257"/>
    </location>
</feature>
<feature type="compositionally biased region" description="Basic residues" evidence="11">
    <location>
        <begin position="306"/>
        <end position="315"/>
    </location>
</feature>
<gene>
    <name evidence="14" type="ORF">LTRI10_LOCUS11805</name>
</gene>
<evidence type="ECO:0000256" key="4">
    <source>
        <dbReference type="ARBA" id="ARBA00022692"/>
    </source>
</evidence>
<keyword evidence="7 12" id="KW-1133">Transmembrane helix</keyword>
<dbReference type="InterPro" id="IPR013210">
    <property type="entry name" value="LRR_N_plant-typ"/>
</dbReference>
<keyword evidence="2" id="KW-0134">Cell wall</keyword>
<feature type="transmembrane region" description="Helical" evidence="12">
    <location>
        <begin position="12"/>
        <end position="31"/>
    </location>
</feature>